<proteinExistence type="predicted"/>
<keyword evidence="4" id="KW-1185">Reference proteome</keyword>
<dbReference type="SUPFAM" id="SSF49344">
    <property type="entry name" value="CBD9-like"/>
    <property type="match status" value="1"/>
</dbReference>
<dbReference type="STRING" id="98765.A0A2R6P145"/>
<dbReference type="InterPro" id="IPR015920">
    <property type="entry name" value="Cellobiose_DH-like_cyt"/>
</dbReference>
<dbReference type="PANTHER" id="PTHR47797:SF5">
    <property type="entry name" value="CELLOBIOSE DEHYDROGENASE CYTOCHROME DOMAIN-CONTAINING PROTEIN"/>
    <property type="match status" value="1"/>
</dbReference>
<dbReference type="AlphaFoldDB" id="A0A2R6P145"/>
<feature type="region of interest" description="Disordered" evidence="1">
    <location>
        <begin position="201"/>
        <end position="235"/>
    </location>
</feature>
<dbReference type="EMBL" id="MLYV02000566">
    <property type="protein sequence ID" value="PSR83065.1"/>
    <property type="molecule type" value="Genomic_DNA"/>
</dbReference>
<name>A0A2R6P145_9APHY</name>
<protein>
    <recommendedName>
        <fullName evidence="2">Cellobiose dehydrogenase-like cytochrome domain-containing protein</fullName>
    </recommendedName>
</protein>
<reference evidence="3 4" key="1">
    <citation type="submission" date="2018-02" db="EMBL/GenBank/DDBJ databases">
        <title>Genome sequence of the basidiomycete white-rot fungus Phlebia centrifuga.</title>
        <authorList>
            <person name="Granchi Z."/>
            <person name="Peng M."/>
            <person name="de Vries R.P."/>
            <person name="Hilden K."/>
            <person name="Makela M.R."/>
            <person name="Grigoriev I."/>
            <person name="Riley R."/>
        </authorList>
    </citation>
    <scope>NUCLEOTIDE SEQUENCE [LARGE SCALE GENOMIC DNA]</scope>
    <source>
        <strain evidence="3 4">FBCC195</strain>
    </source>
</reference>
<comment type="caution">
    <text evidence="3">The sequence shown here is derived from an EMBL/GenBank/DDBJ whole genome shotgun (WGS) entry which is preliminary data.</text>
</comment>
<dbReference type="PANTHER" id="PTHR47797">
    <property type="entry name" value="DEHYDROGENASE, PUTATIVE (AFU_ORTHOLOGUE AFUA_8G05805)-RELATED"/>
    <property type="match status" value="1"/>
</dbReference>
<feature type="compositionally biased region" description="Low complexity" evidence="1">
    <location>
        <begin position="201"/>
        <end position="230"/>
    </location>
</feature>
<dbReference type="OrthoDB" id="413885at2759"/>
<organism evidence="3 4">
    <name type="scientific">Hermanssonia centrifuga</name>
    <dbReference type="NCBI Taxonomy" id="98765"/>
    <lineage>
        <taxon>Eukaryota</taxon>
        <taxon>Fungi</taxon>
        <taxon>Dikarya</taxon>
        <taxon>Basidiomycota</taxon>
        <taxon>Agaricomycotina</taxon>
        <taxon>Agaricomycetes</taxon>
        <taxon>Polyporales</taxon>
        <taxon>Meruliaceae</taxon>
        <taxon>Hermanssonia</taxon>
    </lineage>
</organism>
<accession>A0A2R6P145</accession>
<evidence type="ECO:0000313" key="3">
    <source>
        <dbReference type="EMBL" id="PSR83065.1"/>
    </source>
</evidence>
<dbReference type="Proteomes" id="UP000186601">
    <property type="component" value="Unassembled WGS sequence"/>
</dbReference>
<gene>
    <name evidence="3" type="ORF">PHLCEN_2v5869</name>
</gene>
<sequence length="254" mass="26747">MDVTMGFVFPPVTTPPSNEFIIQLIAPITNGYTGISLGGQMANSLLFTLWPYDNELILGPRWTSGYVLPEPYPGPETTLLPSSGINSTHIKATFRCQVSTTANDPTRLIARQNCTVWDAGSMGSGDLTSFTVIAYVVATTTEPSDPADVASVIQEHDDFNFFGLDLSQVHDPNYDSYINAGSSTSAAPSSTSTVHSSSSISISSTSAAPSSTSTVHSSSSVPISSTSTASGPLQTQWGQTNVPVLVFATQNIPI</sequence>
<dbReference type="Pfam" id="PF16010">
    <property type="entry name" value="CDH-cyt"/>
    <property type="match status" value="1"/>
</dbReference>
<evidence type="ECO:0000313" key="4">
    <source>
        <dbReference type="Proteomes" id="UP000186601"/>
    </source>
</evidence>
<evidence type="ECO:0000259" key="2">
    <source>
        <dbReference type="Pfam" id="PF16010"/>
    </source>
</evidence>
<dbReference type="CDD" id="cd09630">
    <property type="entry name" value="CDH_like_cytochrome"/>
    <property type="match status" value="1"/>
</dbReference>
<dbReference type="Gene3D" id="2.60.40.1210">
    <property type="entry name" value="Cellobiose dehydrogenase, cytochrome domain"/>
    <property type="match status" value="1"/>
</dbReference>
<evidence type="ECO:0000256" key="1">
    <source>
        <dbReference type="SAM" id="MobiDB-lite"/>
    </source>
</evidence>
<feature type="domain" description="Cellobiose dehydrogenase-like cytochrome" evidence="2">
    <location>
        <begin position="2"/>
        <end position="175"/>
    </location>
</feature>